<dbReference type="SMART" id="SM00267">
    <property type="entry name" value="GGDEF"/>
    <property type="match status" value="1"/>
</dbReference>
<dbReference type="CDD" id="cd01949">
    <property type="entry name" value="GGDEF"/>
    <property type="match status" value="1"/>
</dbReference>
<dbReference type="InterPro" id="IPR000160">
    <property type="entry name" value="GGDEF_dom"/>
</dbReference>
<protein>
    <recommendedName>
        <fullName evidence="2">GGDEF domain-containing protein</fullName>
    </recommendedName>
</protein>
<feature type="transmembrane region" description="Helical" evidence="1">
    <location>
        <begin position="167"/>
        <end position="186"/>
    </location>
</feature>
<reference evidence="3" key="1">
    <citation type="submission" date="2021-01" db="EMBL/GenBank/DDBJ databases">
        <title>Whole genome shotgun sequence of Actinoplanes ferrugineus NBRC 15555.</title>
        <authorList>
            <person name="Komaki H."/>
            <person name="Tamura T."/>
        </authorList>
    </citation>
    <scope>NUCLEOTIDE SEQUENCE</scope>
    <source>
        <strain evidence="3">NBRC 15555</strain>
    </source>
</reference>
<dbReference type="EMBL" id="BOMM01000008">
    <property type="protein sequence ID" value="GIE09250.1"/>
    <property type="molecule type" value="Genomic_DNA"/>
</dbReference>
<organism evidence="3 4">
    <name type="scientific">Paractinoplanes ferrugineus</name>
    <dbReference type="NCBI Taxonomy" id="113564"/>
    <lineage>
        <taxon>Bacteria</taxon>
        <taxon>Bacillati</taxon>
        <taxon>Actinomycetota</taxon>
        <taxon>Actinomycetes</taxon>
        <taxon>Micromonosporales</taxon>
        <taxon>Micromonosporaceae</taxon>
        <taxon>Paractinoplanes</taxon>
    </lineage>
</organism>
<feature type="transmembrane region" description="Helical" evidence="1">
    <location>
        <begin position="101"/>
        <end position="121"/>
    </location>
</feature>
<keyword evidence="1" id="KW-0812">Transmembrane</keyword>
<feature type="transmembrane region" description="Helical" evidence="1">
    <location>
        <begin position="40"/>
        <end position="58"/>
    </location>
</feature>
<name>A0A919IUJ7_9ACTN</name>
<evidence type="ECO:0000256" key="1">
    <source>
        <dbReference type="SAM" id="Phobius"/>
    </source>
</evidence>
<feature type="transmembrane region" description="Helical" evidence="1">
    <location>
        <begin position="198"/>
        <end position="218"/>
    </location>
</feature>
<dbReference type="PANTHER" id="PTHR46663">
    <property type="entry name" value="DIGUANYLATE CYCLASE DGCT-RELATED"/>
    <property type="match status" value="1"/>
</dbReference>
<dbReference type="Proteomes" id="UP000598174">
    <property type="component" value="Unassembled WGS sequence"/>
</dbReference>
<dbReference type="AlphaFoldDB" id="A0A919IUJ7"/>
<feature type="transmembrane region" description="Helical" evidence="1">
    <location>
        <begin position="67"/>
        <end position="89"/>
    </location>
</feature>
<comment type="caution">
    <text evidence="3">The sequence shown here is derived from an EMBL/GenBank/DDBJ whole genome shotgun (WGS) entry which is preliminary data.</text>
</comment>
<dbReference type="InterPro" id="IPR029787">
    <property type="entry name" value="Nucleotide_cyclase"/>
</dbReference>
<proteinExistence type="predicted"/>
<accession>A0A919IUJ7</accession>
<feature type="transmembrane region" description="Helical" evidence="1">
    <location>
        <begin position="269"/>
        <end position="287"/>
    </location>
</feature>
<feature type="transmembrane region" description="Helical" evidence="1">
    <location>
        <begin position="133"/>
        <end position="155"/>
    </location>
</feature>
<keyword evidence="1" id="KW-0472">Membrane</keyword>
<keyword evidence="1" id="KW-1133">Transmembrane helix</keyword>
<evidence type="ECO:0000313" key="3">
    <source>
        <dbReference type="EMBL" id="GIE09250.1"/>
    </source>
</evidence>
<dbReference type="InterPro" id="IPR052163">
    <property type="entry name" value="DGC-Regulatory_Protein"/>
</dbReference>
<sequence>MLTFGGRRPMSGPVLIFRLYAAVAGVVVATYLLIPYDIRGIPFLILTISVVPAVIVSLRRAPKGARLAWWVLLASAISYNLGNFVWIWMVTWGGRVSGDGTVADLFLLTGGGLTLASALVVVRQRGRGDTGGIIDSVITAVALSGLLWDAVMLPAMTAHDLSVTRQAGTFVNVFLMAGALGALVRVSAVADRRMAPVWLLTAGNFLALMGTVTGTFAFDANGVRADWTNMVYLGAYATLGCAALHPAVSELAERGPRPVDDLSNGRLTFLGFMLALGPLIGGGRAILGLPTDGVLIALSSAGLVPLVMMRIARLSAARREAERALHRLATSDPLTGLPNRAACVARIDQELRNGPDGLAVLFCDLDGFKPVNDRLGHAAGDDLLVAVAEHLRAGMRDGDLVSRFGGDEFVIICRGPGAVEAVAERIDGLAARELAAAGERVRIGVSVGVTYARPGDDTDDVLTRADLAMYDAKKSKAIGALSLVTA</sequence>
<evidence type="ECO:0000313" key="4">
    <source>
        <dbReference type="Proteomes" id="UP000598174"/>
    </source>
</evidence>
<dbReference type="PROSITE" id="PS50887">
    <property type="entry name" value="GGDEF"/>
    <property type="match status" value="1"/>
</dbReference>
<keyword evidence="4" id="KW-1185">Reference proteome</keyword>
<dbReference type="Pfam" id="PF00990">
    <property type="entry name" value="GGDEF"/>
    <property type="match status" value="1"/>
</dbReference>
<dbReference type="NCBIfam" id="TIGR00254">
    <property type="entry name" value="GGDEF"/>
    <property type="match status" value="1"/>
</dbReference>
<feature type="transmembrane region" description="Helical" evidence="1">
    <location>
        <begin position="293"/>
        <end position="312"/>
    </location>
</feature>
<dbReference type="Gene3D" id="3.30.70.270">
    <property type="match status" value="1"/>
</dbReference>
<dbReference type="InterPro" id="IPR043128">
    <property type="entry name" value="Rev_trsase/Diguanyl_cyclase"/>
</dbReference>
<feature type="domain" description="GGDEF" evidence="2">
    <location>
        <begin position="356"/>
        <end position="486"/>
    </location>
</feature>
<dbReference type="PANTHER" id="PTHR46663:SF4">
    <property type="entry name" value="DIGUANYLATE CYCLASE DGCT-RELATED"/>
    <property type="match status" value="1"/>
</dbReference>
<dbReference type="SUPFAM" id="SSF55073">
    <property type="entry name" value="Nucleotide cyclase"/>
    <property type="match status" value="1"/>
</dbReference>
<gene>
    <name evidence="3" type="ORF">Afe05nite_10900</name>
</gene>
<evidence type="ECO:0000259" key="2">
    <source>
        <dbReference type="PROSITE" id="PS50887"/>
    </source>
</evidence>
<feature type="transmembrane region" description="Helical" evidence="1">
    <location>
        <begin position="12"/>
        <end position="34"/>
    </location>
</feature>
<feature type="transmembrane region" description="Helical" evidence="1">
    <location>
        <begin position="230"/>
        <end position="248"/>
    </location>
</feature>